<proteinExistence type="predicted"/>
<protein>
    <submittedName>
        <fullName evidence="1">Uncharacterized protein</fullName>
    </submittedName>
</protein>
<evidence type="ECO:0000313" key="2">
    <source>
        <dbReference type="Proteomes" id="UP000277582"/>
    </source>
</evidence>
<reference evidence="1 2" key="1">
    <citation type="submission" date="2018-10" db="EMBL/GenBank/DDBJ databases">
        <title>Co-occurring genomic capacity for anaerobic methane metabolism and dissimilatory sulfite reduction discovered in the Korarchaeota.</title>
        <authorList>
            <person name="Mckay L.J."/>
            <person name="Dlakic M."/>
            <person name="Fields M.W."/>
            <person name="Delmont T.O."/>
            <person name="Eren A.M."/>
            <person name="Jay Z.J."/>
            <person name="Klingelsmith K.B."/>
            <person name="Rusch D.B."/>
            <person name="Inskeep W.P."/>
        </authorList>
    </citation>
    <scope>NUCLEOTIDE SEQUENCE [LARGE SCALE GENOMIC DNA]</scope>
    <source>
        <strain evidence="1 2">MDKW</strain>
    </source>
</reference>
<name>A0A3R9PF14_9CREN</name>
<organism evidence="1 2">
    <name type="scientific">Candidatus Methanodesulfokora washburnensis</name>
    <dbReference type="NCBI Taxonomy" id="2478471"/>
    <lineage>
        <taxon>Archaea</taxon>
        <taxon>Thermoproteota</taxon>
        <taxon>Candidatus Korarchaeia</taxon>
        <taxon>Candidatus Korarchaeia incertae sedis</taxon>
        <taxon>Candidatus Methanodesulfokora</taxon>
    </lineage>
</organism>
<evidence type="ECO:0000313" key="1">
    <source>
        <dbReference type="EMBL" id="RSN72637.1"/>
    </source>
</evidence>
<dbReference type="EMBL" id="RCOS01000145">
    <property type="protein sequence ID" value="RSN72637.1"/>
    <property type="molecule type" value="Genomic_DNA"/>
</dbReference>
<dbReference type="AlphaFoldDB" id="A0A3R9PF14"/>
<sequence>MMERLKRTGMCRYFRFLPEGERIWWDIGECELDGKEACWIFGKPDGCPNFRFSPSKTLRFLSLSCFFILKEKIGGGDGVG</sequence>
<dbReference type="RefSeq" id="WP_125672381.1">
    <property type="nucleotide sequence ID" value="NZ_RCOS01000145.1"/>
</dbReference>
<comment type="caution">
    <text evidence="1">The sequence shown here is derived from an EMBL/GenBank/DDBJ whole genome shotgun (WGS) entry which is preliminary data.</text>
</comment>
<gene>
    <name evidence="1" type="ORF">D6D85_12965</name>
</gene>
<keyword evidence="2" id="KW-1185">Reference proteome</keyword>
<dbReference type="Proteomes" id="UP000277582">
    <property type="component" value="Unassembled WGS sequence"/>
</dbReference>
<accession>A0A3R9PF14</accession>